<keyword evidence="3" id="KW-1185">Reference proteome</keyword>
<feature type="region of interest" description="Disordered" evidence="1">
    <location>
        <begin position="1"/>
        <end position="28"/>
    </location>
</feature>
<evidence type="ECO:0000256" key="1">
    <source>
        <dbReference type="SAM" id="MobiDB-lite"/>
    </source>
</evidence>
<dbReference type="Gene3D" id="3.40.630.10">
    <property type="entry name" value="Zn peptidases"/>
    <property type="match status" value="1"/>
</dbReference>
<dbReference type="RefSeq" id="WP_425345008.1">
    <property type="nucleotide sequence ID" value="NZ_JBGUBD010000004.1"/>
</dbReference>
<evidence type="ECO:0008006" key="4">
    <source>
        <dbReference type="Google" id="ProtNLM"/>
    </source>
</evidence>
<reference evidence="2 3" key="1">
    <citation type="submission" date="2024-08" db="EMBL/GenBank/DDBJ databases">
        <title>Whole-genome sequencing of halo(alkali)philic microorganisms from hypersaline lakes.</title>
        <authorList>
            <person name="Sorokin D.Y."/>
            <person name="Merkel A.Y."/>
            <person name="Messina E."/>
            <person name="Yakimov M."/>
        </authorList>
    </citation>
    <scope>NUCLEOTIDE SEQUENCE [LARGE SCALE GENOMIC DNA]</scope>
    <source>
        <strain evidence="2 3">AB-hyl4</strain>
    </source>
</reference>
<comment type="caution">
    <text evidence="2">The sequence shown here is derived from an EMBL/GenBank/DDBJ whole genome shotgun (WGS) entry which is preliminary data.</text>
</comment>
<accession>A0ABV4U3A7</accession>
<dbReference type="SUPFAM" id="SSF53187">
    <property type="entry name" value="Zn-dependent exopeptidases"/>
    <property type="match status" value="1"/>
</dbReference>
<organism evidence="2 3">
    <name type="scientific">Natronomicrosphaera hydrolytica</name>
    <dbReference type="NCBI Taxonomy" id="3242702"/>
    <lineage>
        <taxon>Bacteria</taxon>
        <taxon>Pseudomonadati</taxon>
        <taxon>Planctomycetota</taxon>
        <taxon>Phycisphaerae</taxon>
        <taxon>Phycisphaerales</taxon>
        <taxon>Phycisphaeraceae</taxon>
        <taxon>Natronomicrosphaera</taxon>
    </lineage>
</organism>
<sequence>MPRRAARPNAPASSHSSGDGRREKAHERVGKLERSLVRFASDFCAFDTSNPPGRSYKACCEFLQNKLETLGMATKLYRVPKTEQAKLTPGLDDFPRYNLVARWDVGAAKTLHFTGHYDVVPATSGWKTDPFSPLLKGVSSTHAAPRT</sequence>
<feature type="compositionally biased region" description="Low complexity" evidence="1">
    <location>
        <begin position="7"/>
        <end position="17"/>
    </location>
</feature>
<dbReference type="EMBL" id="JBGUBD010000004">
    <property type="protein sequence ID" value="MFA9478080.1"/>
    <property type="molecule type" value="Genomic_DNA"/>
</dbReference>
<feature type="compositionally biased region" description="Basic and acidic residues" evidence="1">
    <location>
        <begin position="18"/>
        <end position="28"/>
    </location>
</feature>
<protein>
    <recommendedName>
        <fullName evidence="4">Succinyl-diaminopimelate desuccinylase</fullName>
    </recommendedName>
</protein>
<proteinExistence type="predicted"/>
<name>A0ABV4U3A7_9BACT</name>
<dbReference type="Proteomes" id="UP001575105">
    <property type="component" value="Unassembled WGS sequence"/>
</dbReference>
<evidence type="ECO:0000313" key="2">
    <source>
        <dbReference type="EMBL" id="MFA9478080.1"/>
    </source>
</evidence>
<evidence type="ECO:0000313" key="3">
    <source>
        <dbReference type="Proteomes" id="UP001575105"/>
    </source>
</evidence>
<gene>
    <name evidence="2" type="ORF">ACERK3_07190</name>
</gene>